<dbReference type="Pfam" id="PF00375">
    <property type="entry name" value="SDF"/>
    <property type="match status" value="1"/>
</dbReference>
<name>A0A450TGQ9_9GAMM</name>
<feature type="transmembrane region" description="Helical" evidence="6">
    <location>
        <begin position="34"/>
        <end position="58"/>
    </location>
</feature>
<evidence type="ECO:0000313" key="8">
    <source>
        <dbReference type="EMBL" id="VFJ66334.1"/>
    </source>
</evidence>
<keyword evidence="4 6" id="KW-1133">Transmembrane helix</keyword>
<dbReference type="EMBL" id="CAADEY010000008">
    <property type="protein sequence ID" value="VFJ44515.1"/>
    <property type="molecule type" value="Genomic_DNA"/>
</dbReference>
<organism evidence="8">
    <name type="scientific">Candidatus Kentrum sp. DK</name>
    <dbReference type="NCBI Taxonomy" id="2126562"/>
    <lineage>
        <taxon>Bacteria</taxon>
        <taxon>Pseudomonadati</taxon>
        <taxon>Pseudomonadota</taxon>
        <taxon>Gammaproteobacteria</taxon>
        <taxon>Candidatus Kentrum</taxon>
    </lineage>
</organism>
<evidence type="ECO:0000256" key="5">
    <source>
        <dbReference type="ARBA" id="ARBA00023136"/>
    </source>
</evidence>
<comment type="subcellular location">
    <subcellularLocation>
        <location evidence="1">Membrane</location>
        <topology evidence="1">Multi-pass membrane protein</topology>
    </subcellularLocation>
</comment>
<dbReference type="PRINTS" id="PR00173">
    <property type="entry name" value="EDTRNSPORT"/>
</dbReference>
<gene>
    <name evidence="8" type="ORF">BECKDK2373B_GA0170837_11663</name>
    <name evidence="7" type="ORF">BECKDK2373C_GA0170839_100854</name>
</gene>
<keyword evidence="3 6" id="KW-0812">Transmembrane</keyword>
<feature type="transmembrane region" description="Helical" evidence="6">
    <location>
        <begin position="7"/>
        <end position="28"/>
    </location>
</feature>
<keyword evidence="5 6" id="KW-0472">Membrane</keyword>
<dbReference type="SUPFAM" id="SSF118215">
    <property type="entry name" value="Proton glutamate symport protein"/>
    <property type="match status" value="1"/>
</dbReference>
<evidence type="ECO:0000256" key="3">
    <source>
        <dbReference type="ARBA" id="ARBA00022692"/>
    </source>
</evidence>
<dbReference type="AlphaFoldDB" id="A0A450TGQ9"/>
<dbReference type="PANTHER" id="PTHR11958:SF63">
    <property type="entry name" value="AMINO ACID TRANSPORTER"/>
    <property type="match status" value="1"/>
</dbReference>
<evidence type="ECO:0000256" key="4">
    <source>
        <dbReference type="ARBA" id="ARBA00022989"/>
    </source>
</evidence>
<dbReference type="InterPro" id="IPR050746">
    <property type="entry name" value="DAACS"/>
</dbReference>
<sequence length="411" mass="43568">MPHKHAFVLLLLIVLGVALGLLSGWYFGEGMREIAWIGQLFLNALKMMIIPLIIAAVISGVSSMGDIRKLGRVGGITLGYYVLTTGIAVFIGLVMVNLIEPGVGLHIASGDVAAAQAKVAGKEGIGISDIILSLVSSNLVASAAETQLLPIILWSILFAAALTTLGKRGEPTLRFFEGMNEAMMKLVIWLMYFAPIGIFALVAGRLGQAGGGAAFFQEIQAVGWHVVTVLSALAVHFVILYLILHFVARRGREYLVGMLRALFTAFGTASSSATLPLTMECARENKIDDRAVEFTLPLGSTVNMDGTALYEAAAVMFIAQAYGIDMSFGQQAIIFVTATLAAIGAAGIPEAGLVTMVIVLGAVGLPLDGIGLLLAVDWFLDRFRTTTNVWGDSVGAAVVHRFITRDSQPSQ</sequence>
<protein>
    <submittedName>
        <fullName evidence="8">Na+/H+-dicarboxylate symporter</fullName>
    </submittedName>
</protein>
<feature type="transmembrane region" description="Helical" evidence="6">
    <location>
        <begin position="354"/>
        <end position="376"/>
    </location>
</feature>
<reference evidence="8" key="1">
    <citation type="submission" date="2019-02" db="EMBL/GenBank/DDBJ databases">
        <authorList>
            <person name="Gruber-Vodicka R. H."/>
            <person name="Seah K. B. B."/>
        </authorList>
    </citation>
    <scope>NUCLEOTIDE SEQUENCE</scope>
    <source>
        <strain evidence="7">BECK_DK161</strain>
        <strain evidence="8">BECK_DK47</strain>
    </source>
</reference>
<feature type="transmembrane region" description="Helical" evidence="6">
    <location>
        <begin position="147"/>
        <end position="165"/>
    </location>
</feature>
<dbReference type="GO" id="GO:0016020">
    <property type="term" value="C:membrane"/>
    <property type="evidence" value="ECO:0007669"/>
    <property type="project" value="UniProtKB-SubCell"/>
</dbReference>
<evidence type="ECO:0000256" key="2">
    <source>
        <dbReference type="ARBA" id="ARBA00022448"/>
    </source>
</evidence>
<dbReference type="PANTHER" id="PTHR11958">
    <property type="entry name" value="SODIUM/DICARBOXYLATE SYMPORTER-RELATED"/>
    <property type="match status" value="1"/>
</dbReference>
<dbReference type="EMBL" id="CAADEX010000166">
    <property type="protein sequence ID" value="VFJ66334.1"/>
    <property type="molecule type" value="Genomic_DNA"/>
</dbReference>
<evidence type="ECO:0000256" key="1">
    <source>
        <dbReference type="ARBA" id="ARBA00004141"/>
    </source>
</evidence>
<dbReference type="InterPro" id="IPR001991">
    <property type="entry name" value="Na-dicarboxylate_symporter"/>
</dbReference>
<evidence type="ECO:0000256" key="6">
    <source>
        <dbReference type="SAM" id="Phobius"/>
    </source>
</evidence>
<proteinExistence type="predicted"/>
<dbReference type="Gene3D" id="1.10.3860.10">
    <property type="entry name" value="Sodium:dicarboxylate symporter"/>
    <property type="match status" value="1"/>
</dbReference>
<accession>A0A450TGQ9</accession>
<dbReference type="InterPro" id="IPR036458">
    <property type="entry name" value="Na:dicarbo_symporter_sf"/>
</dbReference>
<feature type="transmembrane region" description="Helical" evidence="6">
    <location>
        <begin position="331"/>
        <end position="348"/>
    </location>
</feature>
<feature type="transmembrane region" description="Helical" evidence="6">
    <location>
        <begin position="78"/>
        <end position="99"/>
    </location>
</feature>
<feature type="transmembrane region" description="Helical" evidence="6">
    <location>
        <begin position="224"/>
        <end position="247"/>
    </location>
</feature>
<evidence type="ECO:0000313" key="7">
    <source>
        <dbReference type="EMBL" id="VFJ44515.1"/>
    </source>
</evidence>
<keyword evidence="2" id="KW-0813">Transport</keyword>
<feature type="transmembrane region" description="Helical" evidence="6">
    <location>
        <begin position="186"/>
        <end position="204"/>
    </location>
</feature>
<dbReference type="GO" id="GO:0015293">
    <property type="term" value="F:symporter activity"/>
    <property type="evidence" value="ECO:0007669"/>
    <property type="project" value="InterPro"/>
</dbReference>